<evidence type="ECO:0000313" key="6">
    <source>
        <dbReference type="Proteomes" id="UP000594260"/>
    </source>
</evidence>
<dbReference type="Proteomes" id="UP000594260">
    <property type="component" value="Unplaced"/>
</dbReference>
<dbReference type="GO" id="GO:0033615">
    <property type="term" value="P:mitochondrial proton-transporting ATP synthase complex assembly"/>
    <property type="evidence" value="ECO:0007669"/>
    <property type="project" value="TreeGrafter"/>
</dbReference>
<evidence type="ECO:0000256" key="4">
    <source>
        <dbReference type="ARBA" id="ARBA00023128"/>
    </source>
</evidence>
<evidence type="ECO:0000256" key="3">
    <source>
        <dbReference type="ARBA" id="ARBA00022946"/>
    </source>
</evidence>
<dbReference type="PANTHER" id="PTHR13126:SF0">
    <property type="entry name" value="ATP SYNTHASE MITOCHONDRIAL F1 COMPLEX ASSEMBLY FACTOR 1"/>
    <property type="match status" value="1"/>
</dbReference>
<dbReference type="Pfam" id="PF06644">
    <property type="entry name" value="ATP11"/>
    <property type="match status" value="1"/>
</dbReference>
<dbReference type="OrthoDB" id="16535at2759"/>
<keyword evidence="6" id="KW-1185">Reference proteome</keyword>
<dbReference type="RefSeq" id="XP_022646578.1">
    <property type="nucleotide sequence ID" value="XM_022790843.1"/>
</dbReference>
<dbReference type="AlphaFoldDB" id="A0A7M7J409"/>
<dbReference type="EnsemblMetazoa" id="XM_022790842">
    <property type="protein sequence ID" value="XP_022646577"/>
    <property type="gene ID" value="LOC111244129"/>
</dbReference>
<reference evidence="5" key="1">
    <citation type="submission" date="2021-01" db="UniProtKB">
        <authorList>
            <consortium name="EnsemblMetazoa"/>
        </authorList>
    </citation>
    <scope>IDENTIFICATION</scope>
</reference>
<name>A0A7M7J409_VARDE</name>
<dbReference type="PANTHER" id="PTHR13126">
    <property type="entry name" value="CHAPERONE ATP11"/>
    <property type="match status" value="1"/>
</dbReference>
<dbReference type="KEGG" id="vde:111244129"/>
<evidence type="ECO:0000313" key="5">
    <source>
        <dbReference type="EnsemblMetazoa" id="XP_022646577"/>
    </source>
</evidence>
<dbReference type="InterPro" id="IPR010591">
    <property type="entry name" value="ATP11"/>
</dbReference>
<evidence type="ECO:0000256" key="2">
    <source>
        <dbReference type="ARBA" id="ARBA00009116"/>
    </source>
</evidence>
<dbReference type="GeneID" id="111244129"/>
<keyword evidence="3" id="KW-0809">Transit peptide</keyword>
<dbReference type="OMA" id="MFYYKTD"/>
<dbReference type="GO" id="GO:0005739">
    <property type="term" value="C:mitochondrion"/>
    <property type="evidence" value="ECO:0007669"/>
    <property type="project" value="UniProtKB-SubCell"/>
</dbReference>
<dbReference type="FunCoup" id="A0A7M7J409">
    <property type="interactions" value="1026"/>
</dbReference>
<keyword evidence="4" id="KW-0496">Mitochondrion</keyword>
<dbReference type="RefSeq" id="XP_022646577.1">
    <property type="nucleotide sequence ID" value="XM_022790842.1"/>
</dbReference>
<accession>A0A7M7J409</accession>
<dbReference type="InParanoid" id="A0A7M7J409"/>
<evidence type="ECO:0008006" key="7">
    <source>
        <dbReference type="Google" id="ProtNLM"/>
    </source>
</evidence>
<dbReference type="EnsemblMetazoa" id="XM_022790843">
    <property type="protein sequence ID" value="XP_022646578"/>
    <property type="gene ID" value="LOC111244129"/>
</dbReference>
<evidence type="ECO:0000256" key="1">
    <source>
        <dbReference type="ARBA" id="ARBA00004173"/>
    </source>
</evidence>
<comment type="subcellular location">
    <subcellularLocation>
        <location evidence="1">Mitochondrion</location>
    </subcellularLocation>
</comment>
<sequence length="283" mass="32326">MFQLRTSASQLIGHVRRCGNQGMTLPVSARSYSVGEDNPYFAKYASKLKKLEEQNPEEFLYRVKEAGRKHRKKIIVNADGTVPEDDGILNSEAIPRQTREPLHVEEPGELEKLSLADLTDVWKRRHLNKDAICGVVPVDMFETMAKRGLEFPLFVYPVPRGDGYEIYFGQVASGGLEVHFTPLAEYHRHQSEAPASLRLKFFSDFKKKHGVILMAGEYNGEVIGPEHAQCLANQHQIYYGSSELKRKLLLWNFNREPKSFNYEVLIDEFDKTLGKLQEGQIIN</sequence>
<protein>
    <recommendedName>
        <fullName evidence="7">ATP synthase mitochondrial F1 complex assembly factor 1</fullName>
    </recommendedName>
</protein>
<comment type="similarity">
    <text evidence="2">Belongs to the ATP11 family.</text>
</comment>
<proteinExistence type="inferred from homology"/>
<organism evidence="5 6">
    <name type="scientific">Varroa destructor</name>
    <name type="common">Honeybee mite</name>
    <dbReference type="NCBI Taxonomy" id="109461"/>
    <lineage>
        <taxon>Eukaryota</taxon>
        <taxon>Metazoa</taxon>
        <taxon>Ecdysozoa</taxon>
        <taxon>Arthropoda</taxon>
        <taxon>Chelicerata</taxon>
        <taxon>Arachnida</taxon>
        <taxon>Acari</taxon>
        <taxon>Parasitiformes</taxon>
        <taxon>Mesostigmata</taxon>
        <taxon>Gamasina</taxon>
        <taxon>Dermanyssoidea</taxon>
        <taxon>Varroidae</taxon>
        <taxon>Varroa</taxon>
    </lineage>
</organism>